<feature type="transmembrane region" description="Helical" evidence="5">
    <location>
        <begin position="121"/>
        <end position="143"/>
    </location>
</feature>
<keyword evidence="2 5" id="KW-0812">Transmembrane</keyword>
<gene>
    <name evidence="8" type="ORF">METZ01_LOCUS436800</name>
</gene>
<feature type="non-terminal residue" evidence="8">
    <location>
        <position position="262"/>
    </location>
</feature>
<dbReference type="PANTHER" id="PTHR42829:SF2">
    <property type="entry name" value="NADH-UBIQUINONE OXIDOREDUCTASE CHAIN 5"/>
    <property type="match status" value="1"/>
</dbReference>
<organism evidence="8">
    <name type="scientific">marine metagenome</name>
    <dbReference type="NCBI Taxonomy" id="408172"/>
    <lineage>
        <taxon>unclassified sequences</taxon>
        <taxon>metagenomes</taxon>
        <taxon>ecological metagenomes</taxon>
    </lineage>
</organism>
<dbReference type="InterPro" id="IPR001516">
    <property type="entry name" value="Proton_antipo_N"/>
</dbReference>
<evidence type="ECO:0000256" key="4">
    <source>
        <dbReference type="ARBA" id="ARBA00023136"/>
    </source>
</evidence>
<comment type="subcellular location">
    <subcellularLocation>
        <location evidence="1">Membrane</location>
        <topology evidence="1">Multi-pass membrane protein</topology>
    </subcellularLocation>
</comment>
<dbReference type="GO" id="GO:0008137">
    <property type="term" value="F:NADH dehydrogenase (ubiquinone) activity"/>
    <property type="evidence" value="ECO:0007669"/>
    <property type="project" value="InterPro"/>
</dbReference>
<feature type="transmembrane region" description="Helical" evidence="5">
    <location>
        <begin position="232"/>
        <end position="253"/>
    </location>
</feature>
<dbReference type="PANTHER" id="PTHR42829">
    <property type="entry name" value="NADH-UBIQUINONE OXIDOREDUCTASE CHAIN 5"/>
    <property type="match status" value="1"/>
</dbReference>
<dbReference type="Pfam" id="PF00662">
    <property type="entry name" value="Proton_antipo_N"/>
    <property type="match status" value="1"/>
</dbReference>
<evidence type="ECO:0000313" key="8">
    <source>
        <dbReference type="EMBL" id="SVD83946.1"/>
    </source>
</evidence>
<evidence type="ECO:0000259" key="7">
    <source>
        <dbReference type="Pfam" id="PF00662"/>
    </source>
</evidence>
<sequence>EGWLSSGAGGADKGLSIDFGILVDNLTIVMLFVVTLVSFLVHLYSCGYMHGEERYNRFFAFLGLFSFSMLGLCISSNLLFLFMFWELVGLCSYFLIGFYFEKKSAQNAAIKAFMTTRLGDVGFLIGIMIIAAFAGTLDFAGIFDSLQNGTWDGDAKWWLTAAGLGLFLGALGKSAQFPLHIWLPDAMEGPTPVSALIHAATMVVAGVYLVARMFPFLAGPGYFTGDFFSGDVLFYIALVGSFTAFFAATIAFVQTDIKKVLA</sequence>
<feature type="transmembrane region" description="Helical" evidence="5">
    <location>
        <begin position="55"/>
        <end position="72"/>
    </location>
</feature>
<dbReference type="Pfam" id="PF00361">
    <property type="entry name" value="Proton_antipo_M"/>
    <property type="match status" value="1"/>
</dbReference>
<feature type="non-terminal residue" evidence="8">
    <location>
        <position position="1"/>
    </location>
</feature>
<dbReference type="InterPro" id="IPR001750">
    <property type="entry name" value="ND/Mrp_TM"/>
</dbReference>
<dbReference type="GO" id="GO:0016020">
    <property type="term" value="C:membrane"/>
    <property type="evidence" value="ECO:0007669"/>
    <property type="project" value="UniProtKB-SubCell"/>
</dbReference>
<dbReference type="EMBL" id="UINC01176699">
    <property type="protein sequence ID" value="SVD83946.1"/>
    <property type="molecule type" value="Genomic_DNA"/>
</dbReference>
<feature type="transmembrane region" description="Helical" evidence="5">
    <location>
        <begin position="193"/>
        <end position="212"/>
    </location>
</feature>
<keyword evidence="3 5" id="KW-1133">Transmembrane helix</keyword>
<protein>
    <recommendedName>
        <fullName evidence="9">NADH-quinone oxidoreductase subunit L</fullName>
    </recommendedName>
</protein>
<evidence type="ECO:0000256" key="2">
    <source>
        <dbReference type="ARBA" id="ARBA00022692"/>
    </source>
</evidence>
<dbReference type="GO" id="GO:0015990">
    <property type="term" value="P:electron transport coupled proton transport"/>
    <property type="evidence" value="ECO:0007669"/>
    <property type="project" value="TreeGrafter"/>
</dbReference>
<dbReference type="AlphaFoldDB" id="A0A382YKX7"/>
<accession>A0A382YKX7</accession>
<dbReference type="PRINTS" id="PR01434">
    <property type="entry name" value="NADHDHGNASE5"/>
</dbReference>
<evidence type="ECO:0008006" key="9">
    <source>
        <dbReference type="Google" id="ProtNLM"/>
    </source>
</evidence>
<evidence type="ECO:0000256" key="1">
    <source>
        <dbReference type="ARBA" id="ARBA00004141"/>
    </source>
</evidence>
<reference evidence="8" key="1">
    <citation type="submission" date="2018-05" db="EMBL/GenBank/DDBJ databases">
        <authorList>
            <person name="Lanie J.A."/>
            <person name="Ng W.-L."/>
            <person name="Kazmierczak K.M."/>
            <person name="Andrzejewski T.M."/>
            <person name="Davidsen T.M."/>
            <person name="Wayne K.J."/>
            <person name="Tettelin H."/>
            <person name="Glass J.I."/>
            <person name="Rusch D."/>
            <person name="Podicherti R."/>
            <person name="Tsui H.-C.T."/>
            <person name="Winkler M.E."/>
        </authorList>
    </citation>
    <scope>NUCLEOTIDE SEQUENCE</scope>
</reference>
<feature type="transmembrane region" description="Helical" evidence="5">
    <location>
        <begin position="20"/>
        <end position="43"/>
    </location>
</feature>
<dbReference type="GO" id="GO:0003954">
    <property type="term" value="F:NADH dehydrogenase activity"/>
    <property type="evidence" value="ECO:0007669"/>
    <property type="project" value="TreeGrafter"/>
</dbReference>
<evidence type="ECO:0000259" key="6">
    <source>
        <dbReference type="Pfam" id="PF00361"/>
    </source>
</evidence>
<proteinExistence type="predicted"/>
<evidence type="ECO:0000256" key="5">
    <source>
        <dbReference type="SAM" id="Phobius"/>
    </source>
</evidence>
<evidence type="ECO:0000256" key="3">
    <source>
        <dbReference type="ARBA" id="ARBA00022989"/>
    </source>
</evidence>
<keyword evidence="4 5" id="KW-0472">Membrane</keyword>
<dbReference type="GO" id="GO:0042773">
    <property type="term" value="P:ATP synthesis coupled electron transport"/>
    <property type="evidence" value="ECO:0007669"/>
    <property type="project" value="InterPro"/>
</dbReference>
<feature type="transmembrane region" description="Helical" evidence="5">
    <location>
        <begin position="155"/>
        <end position="172"/>
    </location>
</feature>
<feature type="transmembrane region" description="Helical" evidence="5">
    <location>
        <begin position="78"/>
        <end position="100"/>
    </location>
</feature>
<feature type="domain" description="NADH:quinone oxidoreductase/Mrp antiporter transmembrane" evidence="6">
    <location>
        <begin position="75"/>
        <end position="262"/>
    </location>
</feature>
<dbReference type="InterPro" id="IPR003945">
    <property type="entry name" value="NU5C-like"/>
</dbReference>
<name>A0A382YKX7_9ZZZZ</name>
<feature type="domain" description="NADH-Ubiquinone oxidoreductase (complex I) chain 5 N-terminal" evidence="7">
    <location>
        <begin position="14"/>
        <end position="59"/>
    </location>
</feature>